<dbReference type="EMBL" id="LT960614">
    <property type="protein sequence ID" value="SON58375.1"/>
    <property type="molecule type" value="Genomic_DNA"/>
</dbReference>
<dbReference type="RefSeq" id="WP_099558583.1">
    <property type="nucleotide sequence ID" value="NZ_LT960614.1"/>
</dbReference>
<evidence type="ECO:0000313" key="2">
    <source>
        <dbReference type="Proteomes" id="UP000223606"/>
    </source>
</evidence>
<dbReference type="SUPFAM" id="SSF52980">
    <property type="entry name" value="Restriction endonuclease-like"/>
    <property type="match status" value="1"/>
</dbReference>
<dbReference type="OrthoDB" id="1395176at2"/>
<evidence type="ECO:0000313" key="1">
    <source>
        <dbReference type="EMBL" id="SON58375.1"/>
    </source>
</evidence>
<sequence length="296" mass="33385">MAKLTTADLKLIDSLFGMYGGYVMDFSNSRFASFFERDVGVNIYDDAYAIHGTSKGKRLRGFLEIAQTAAIIRALHALWDYREVSRLAHSQAETVDNARQRLSAVIEKLGGQPLAMNPDEGLQDAKTGKLSRPSVQALVALEEEFMAMHAMDDKAQARGYAFERFLRKWFDAWGLDARGSFKLLGEQIDGSFLHEGSVYLIEAKWRNQPTDASTLRSFQEKVGDRLEGARGLFISYSGFTADGLQAFTARRVVMMDGMDVYEALRRRIPLNEVVAAKLRVAIEERRPFVHVRELFP</sequence>
<reference evidence="2" key="1">
    <citation type="submission" date="2017-09" db="EMBL/GenBank/DDBJ databases">
        <title>Genome sequence of Nannocystis excedens DSM 71.</title>
        <authorList>
            <person name="Blom J."/>
        </authorList>
    </citation>
    <scope>NUCLEOTIDE SEQUENCE [LARGE SCALE GENOMIC DNA]</scope>
    <source>
        <strain evidence="2">type strain: E19</strain>
    </source>
</reference>
<accession>A0A2C9DEF3</accession>
<name>A0A2C9DEF3_9HYPH</name>
<keyword evidence="2" id="KW-1185">Reference proteome</keyword>
<dbReference type="AlphaFoldDB" id="A0A2C9DEF3"/>
<dbReference type="KEGG" id="hdi:HDIA_4834"/>
<organism evidence="1 2">
    <name type="scientific">Hartmannibacter diazotrophicus</name>
    <dbReference type="NCBI Taxonomy" id="1482074"/>
    <lineage>
        <taxon>Bacteria</taxon>
        <taxon>Pseudomonadati</taxon>
        <taxon>Pseudomonadota</taxon>
        <taxon>Alphaproteobacteria</taxon>
        <taxon>Hyphomicrobiales</taxon>
        <taxon>Pleomorphomonadaceae</taxon>
        <taxon>Hartmannibacter</taxon>
    </lineage>
</organism>
<dbReference type="Proteomes" id="UP000223606">
    <property type="component" value="Chromosome 1"/>
</dbReference>
<proteinExistence type="predicted"/>
<dbReference type="InterPro" id="IPR011335">
    <property type="entry name" value="Restrct_endonuc-II-like"/>
</dbReference>
<gene>
    <name evidence="1" type="ORF">HDIA_4834</name>
</gene>
<protein>
    <submittedName>
        <fullName evidence="1">Uncharacterized protein</fullName>
    </submittedName>
</protein>